<organism evidence="4 5">
    <name type="scientific">Glycomyces niveus</name>
    <dbReference type="NCBI Taxonomy" id="2820287"/>
    <lineage>
        <taxon>Bacteria</taxon>
        <taxon>Bacillati</taxon>
        <taxon>Actinomycetota</taxon>
        <taxon>Actinomycetes</taxon>
        <taxon>Glycomycetales</taxon>
        <taxon>Glycomycetaceae</taxon>
        <taxon>Glycomyces</taxon>
    </lineage>
</organism>
<reference evidence="4 5" key="1">
    <citation type="submission" date="2021-03" db="EMBL/GenBank/DDBJ databases">
        <title>Glycomyces sp. nov., a novel actinomycete isolated from soil.</title>
        <authorList>
            <person name="Yang X."/>
            <person name="Xu X."/>
        </authorList>
    </citation>
    <scope>NUCLEOTIDE SEQUENCE [LARGE SCALE GENOMIC DNA]</scope>
    <source>
        <strain evidence="4 5">NEAU-S30</strain>
    </source>
</reference>
<dbReference type="Proteomes" id="UP000681341">
    <property type="component" value="Unassembled WGS sequence"/>
</dbReference>
<feature type="domain" description="Excalibur calcium-binding" evidence="3">
    <location>
        <begin position="117"/>
        <end position="153"/>
    </location>
</feature>
<keyword evidence="2" id="KW-0812">Transmembrane</keyword>
<evidence type="ECO:0000313" key="5">
    <source>
        <dbReference type="Proteomes" id="UP000681341"/>
    </source>
</evidence>
<sequence>MPDQSIGTRLWRLIEVNWRELSTAWKAVVIAGAAIVLICCCGIIGSLGGDPGTGPPVDSTSEAETSPVNAPDRPTAGWREPTQPPTTQFPSPSPSPTPSPSPSSPPPPPTTEDDDVYYENCDAARADGAAPLYEGDAGYAPHLDADGDGVACEPYAGNDDDDGGNGGGNGDSDAYYENCDAARADGAAPLFEGDPGYDDHLDRDGDGVACEN</sequence>
<keyword evidence="5" id="KW-1185">Reference proteome</keyword>
<name>A0ABS3U7F2_9ACTN</name>
<comment type="caution">
    <text evidence="4">The sequence shown here is derived from an EMBL/GenBank/DDBJ whole genome shotgun (WGS) entry which is preliminary data.</text>
</comment>
<protein>
    <submittedName>
        <fullName evidence="4">Excalibur calcium-binding domain-containing protein</fullName>
    </submittedName>
</protein>
<dbReference type="EMBL" id="JAGFNP010000010">
    <property type="protein sequence ID" value="MBO3734709.1"/>
    <property type="molecule type" value="Genomic_DNA"/>
</dbReference>
<feature type="compositionally biased region" description="Pro residues" evidence="1">
    <location>
        <begin position="91"/>
        <end position="110"/>
    </location>
</feature>
<feature type="region of interest" description="Disordered" evidence="1">
    <location>
        <begin position="52"/>
        <end position="116"/>
    </location>
</feature>
<feature type="compositionally biased region" description="Polar residues" evidence="1">
    <location>
        <begin position="58"/>
        <end position="68"/>
    </location>
</feature>
<evidence type="ECO:0000256" key="2">
    <source>
        <dbReference type="SAM" id="Phobius"/>
    </source>
</evidence>
<feature type="region of interest" description="Disordered" evidence="1">
    <location>
        <begin position="128"/>
        <end position="175"/>
    </location>
</feature>
<dbReference type="Pfam" id="PF05901">
    <property type="entry name" value="Excalibur"/>
    <property type="match status" value="2"/>
</dbReference>
<keyword evidence="2" id="KW-1133">Transmembrane helix</keyword>
<accession>A0ABS3U7F2</accession>
<feature type="compositionally biased region" description="Basic and acidic residues" evidence="1">
    <location>
        <begin position="197"/>
        <end position="206"/>
    </location>
</feature>
<dbReference type="InterPro" id="IPR008613">
    <property type="entry name" value="Excalibur_Ca-bd_domain"/>
</dbReference>
<evidence type="ECO:0000256" key="1">
    <source>
        <dbReference type="SAM" id="MobiDB-lite"/>
    </source>
</evidence>
<dbReference type="RefSeq" id="WP_208498015.1">
    <property type="nucleotide sequence ID" value="NZ_JAGFNP010000010.1"/>
</dbReference>
<dbReference type="SMART" id="SM00894">
    <property type="entry name" value="Excalibur"/>
    <property type="match status" value="2"/>
</dbReference>
<evidence type="ECO:0000259" key="3">
    <source>
        <dbReference type="SMART" id="SM00894"/>
    </source>
</evidence>
<gene>
    <name evidence="4" type="ORF">J5V16_17935</name>
</gene>
<feature type="transmembrane region" description="Helical" evidence="2">
    <location>
        <begin position="27"/>
        <end position="48"/>
    </location>
</feature>
<evidence type="ECO:0000313" key="4">
    <source>
        <dbReference type="EMBL" id="MBO3734709.1"/>
    </source>
</evidence>
<feature type="region of interest" description="Disordered" evidence="1">
    <location>
        <begin position="192"/>
        <end position="212"/>
    </location>
</feature>
<feature type="domain" description="Excalibur calcium-binding" evidence="3">
    <location>
        <begin position="175"/>
        <end position="211"/>
    </location>
</feature>
<keyword evidence="2" id="KW-0472">Membrane</keyword>
<proteinExistence type="predicted"/>